<proteinExistence type="inferred from homology"/>
<feature type="repeat" description="WD" evidence="5">
    <location>
        <begin position="107"/>
        <end position="140"/>
    </location>
</feature>
<comment type="function">
    <text evidence="4">Essential component of the cytosolic iron-sulfur (Fe/S) protein assembly machinery. Required for the maturation of extramitochondrial Fe/S proteins.</text>
</comment>
<feature type="repeat" description="WD" evidence="5">
    <location>
        <begin position="152"/>
        <end position="183"/>
    </location>
</feature>
<dbReference type="InterPro" id="IPR002678">
    <property type="entry name" value="DUF34/NIF3"/>
</dbReference>
<evidence type="ECO:0000256" key="2">
    <source>
        <dbReference type="ARBA" id="ARBA00022574"/>
    </source>
</evidence>
<feature type="repeat" description="WD" evidence="5">
    <location>
        <begin position="196"/>
        <end position="228"/>
    </location>
</feature>
<comment type="caution">
    <text evidence="6">The sequence shown here is derived from an EMBL/GenBank/DDBJ whole genome shotgun (WGS) entry which is preliminary data.</text>
</comment>
<dbReference type="Gene3D" id="2.130.10.10">
    <property type="entry name" value="YVTN repeat-like/Quinoprotein amine dehydrogenase"/>
    <property type="match status" value="1"/>
</dbReference>
<keyword evidence="7" id="KW-1185">Reference proteome</keyword>
<dbReference type="CDD" id="cd00200">
    <property type="entry name" value="WD40"/>
    <property type="match status" value="1"/>
</dbReference>
<reference evidence="6 7" key="1">
    <citation type="journal article" date="2023" name="Nucleic Acids Res.">
        <title>The hologenome of Daphnia magna reveals possible DNA methylation and microbiome-mediated evolution of the host genome.</title>
        <authorList>
            <person name="Chaturvedi A."/>
            <person name="Li X."/>
            <person name="Dhandapani V."/>
            <person name="Marshall H."/>
            <person name="Kissane S."/>
            <person name="Cuenca-Cambronero M."/>
            <person name="Asole G."/>
            <person name="Calvet F."/>
            <person name="Ruiz-Romero M."/>
            <person name="Marangio P."/>
            <person name="Guigo R."/>
            <person name="Rago D."/>
            <person name="Mirbahai L."/>
            <person name="Eastwood N."/>
            <person name="Colbourne J.K."/>
            <person name="Zhou J."/>
            <person name="Mallon E."/>
            <person name="Orsini L."/>
        </authorList>
    </citation>
    <scope>NUCLEOTIDE SEQUENCE [LARGE SCALE GENOMIC DNA]</scope>
    <source>
        <strain evidence="6">LRV0_1</strain>
    </source>
</reference>
<dbReference type="SMART" id="SM00320">
    <property type="entry name" value="WD40"/>
    <property type="match status" value="7"/>
</dbReference>
<dbReference type="InterPro" id="IPR015943">
    <property type="entry name" value="WD40/YVTN_repeat-like_dom_sf"/>
</dbReference>
<evidence type="ECO:0000313" key="7">
    <source>
        <dbReference type="Proteomes" id="UP001234178"/>
    </source>
</evidence>
<comment type="similarity">
    <text evidence="4">Belongs to the WD repeat CIA1 family.</text>
</comment>
<dbReference type="SUPFAM" id="SSF102705">
    <property type="entry name" value="NIF3 (NGG1p interacting factor 3)-like"/>
    <property type="match status" value="1"/>
</dbReference>
<dbReference type="NCBIfam" id="TIGR00486">
    <property type="entry name" value="YbgI_SA1388"/>
    <property type="match status" value="1"/>
</dbReference>
<evidence type="ECO:0000256" key="3">
    <source>
        <dbReference type="ARBA" id="ARBA00022737"/>
    </source>
</evidence>
<dbReference type="PANTHER" id="PTHR19920">
    <property type="entry name" value="WD40 PROTEIN CIAO1"/>
    <property type="match status" value="1"/>
</dbReference>
<dbReference type="InterPro" id="IPR036069">
    <property type="entry name" value="DUF34/NIF3_sf"/>
</dbReference>
<dbReference type="InterPro" id="IPR019775">
    <property type="entry name" value="WD40_repeat_CS"/>
</dbReference>
<dbReference type="SUPFAM" id="SSF50978">
    <property type="entry name" value="WD40 repeat-like"/>
    <property type="match status" value="1"/>
</dbReference>
<dbReference type="EMBL" id="JAOYFB010000039">
    <property type="protein sequence ID" value="KAK4029338.1"/>
    <property type="molecule type" value="Genomic_DNA"/>
</dbReference>
<name>A0ABR0AW38_9CRUS</name>
<dbReference type="Pfam" id="PF00400">
    <property type="entry name" value="WD40"/>
    <property type="match status" value="7"/>
</dbReference>
<dbReference type="InterPro" id="IPR028608">
    <property type="entry name" value="CIAO1/Cia1"/>
</dbReference>
<keyword evidence="2 5" id="KW-0853">WD repeat</keyword>
<dbReference type="InterPro" id="IPR001680">
    <property type="entry name" value="WD40_rpt"/>
</dbReference>
<dbReference type="PANTHER" id="PTHR19920:SF0">
    <property type="entry name" value="CYTOSOLIC IRON-SULFUR PROTEIN ASSEMBLY PROTEIN CIAO1-RELATED"/>
    <property type="match status" value="1"/>
</dbReference>
<dbReference type="Proteomes" id="UP001234178">
    <property type="component" value="Unassembled WGS sequence"/>
</dbReference>
<dbReference type="HAMAP" id="MF_03037">
    <property type="entry name" value="ciao1"/>
    <property type="match status" value="1"/>
</dbReference>
<gene>
    <name evidence="4" type="primary">Ciao1</name>
    <name evidence="6" type="ORF">OUZ56_022338</name>
</gene>
<evidence type="ECO:0000256" key="1">
    <source>
        <dbReference type="ARBA" id="ARBA00006964"/>
    </source>
</evidence>
<dbReference type="PROSITE" id="PS00678">
    <property type="entry name" value="WD_REPEATS_1"/>
    <property type="match status" value="1"/>
</dbReference>
<dbReference type="Pfam" id="PF01784">
    <property type="entry name" value="DUF34_NIF3"/>
    <property type="match status" value="1"/>
</dbReference>
<evidence type="ECO:0000313" key="6">
    <source>
        <dbReference type="EMBL" id="KAK4029338.1"/>
    </source>
</evidence>
<organism evidence="6 7">
    <name type="scientific">Daphnia magna</name>
    <dbReference type="NCBI Taxonomy" id="35525"/>
    <lineage>
        <taxon>Eukaryota</taxon>
        <taxon>Metazoa</taxon>
        <taxon>Ecdysozoa</taxon>
        <taxon>Arthropoda</taxon>
        <taxon>Crustacea</taxon>
        <taxon>Branchiopoda</taxon>
        <taxon>Diplostraca</taxon>
        <taxon>Cladocera</taxon>
        <taxon>Anomopoda</taxon>
        <taxon>Daphniidae</taxon>
        <taxon>Daphnia</taxon>
    </lineage>
</organism>
<evidence type="ECO:0000256" key="4">
    <source>
        <dbReference type="HAMAP-Rule" id="MF_03037"/>
    </source>
</evidence>
<feature type="repeat" description="WD" evidence="5">
    <location>
        <begin position="59"/>
        <end position="91"/>
    </location>
</feature>
<feature type="repeat" description="WD" evidence="5">
    <location>
        <begin position="10"/>
        <end position="41"/>
    </location>
</feature>
<dbReference type="PROSITE" id="PS50294">
    <property type="entry name" value="WD_REPEATS_REGION"/>
    <property type="match status" value="5"/>
</dbReference>
<dbReference type="InterPro" id="IPR036322">
    <property type="entry name" value="WD40_repeat_dom_sf"/>
</dbReference>
<dbReference type="Gene3D" id="3.40.1390.30">
    <property type="entry name" value="NIF3 (NGG1p interacting factor 3)-like"/>
    <property type="match status" value="2"/>
</dbReference>
<keyword evidence="3" id="KW-0677">Repeat</keyword>
<dbReference type="PROSITE" id="PS50082">
    <property type="entry name" value="WD_REPEATS_2"/>
    <property type="match status" value="5"/>
</dbReference>
<accession>A0ABR0AW38</accession>
<comment type="similarity">
    <text evidence="1">Belongs to the GTP cyclohydrolase I type 2/NIF3 family.</text>
</comment>
<evidence type="ECO:0000256" key="5">
    <source>
        <dbReference type="PROSITE-ProRule" id="PRU00221"/>
    </source>
</evidence>
<protein>
    <recommendedName>
        <fullName evidence="4">Probable cytosolic iron-sulfur protein assembly protein Ciao1</fullName>
    </recommendedName>
</protein>
<sequence length="716" mass="79254">MARLDEICKLPGHQGIVWNVGWNQEGTILVSCGEDKTVRLWARNINSENNLWVCHSILSDGHQRTIRSVSFSPCNKLIASASFDGTVCIWEKKTSMKGNQYECTATLEGHENEVKCVAWSASGSFLATCSRDKSVWIWEVGEDGDFECAAVLSAHTQDVKKVIWHPHQDILASASYDNTVRLFCEEDDDWVCFGTLKSHDSTVWSLAFDSSGKNLATCSDDRTIKIWKEYLPGNEFGIATSDNTPTWKCVCTLSGVHPRAIYDISWCHQTGLIATASGDDAIRIFRIDPESDPHAPTLEQLVTVPRAHEQDVNSVAWNPVIPGLLASCSDDMHLKGFLMLTNCIRHLVRHRIQLQNYSRAMSNLTLCSVIDELNRLAPLSLAEPWDNVGLLVEPSSSKIVKKILLTNDLTPSVMQEAEDSSVDLIYSYHPPIFAPLKRISAANWKENIIAKCLENKIAVFSPHTALDALKGGVNDWLAEAFGSHVASCEPLTTSYAAFPRRNCTHMVEIPVPFNPEGKKLVRSILELVASVPEARLEEHISTADGYEQMTIMAPEKALPSLIELVNHCSFANASRYVRIIRVEKPPIPGHGMGRLIRLKEPVTISHAIELVKSHLKLEHVRLAIAHNAKDVNTIALCAGSGASVLKNVKADVFLTGEMSHHEVLDAVQRGTSVILCEHSNTERGFLTKWKDVLTSALGESIQIIVSVNDHDPLHVV</sequence>